<accession>A0A0R1NV49</accession>
<keyword evidence="1" id="KW-0812">Transmembrane</keyword>
<gene>
    <name evidence="2" type="ORF">FC98_GL001794</name>
</gene>
<dbReference type="Proteomes" id="UP000051439">
    <property type="component" value="Unassembled WGS sequence"/>
</dbReference>
<proteinExistence type="predicted"/>
<keyword evidence="1" id="KW-0472">Membrane</keyword>
<keyword evidence="3" id="KW-1185">Reference proteome</keyword>
<feature type="transmembrane region" description="Helical" evidence="1">
    <location>
        <begin position="48"/>
        <end position="71"/>
    </location>
</feature>
<comment type="caution">
    <text evidence="2">The sequence shown here is derived from an EMBL/GenBank/DDBJ whole genome shotgun (WGS) entry which is preliminary data.</text>
</comment>
<sequence length="74" mass="8058">MRYNPLGGVMEMAGSDSTVKLALIVMYVIGIICLGITFFLLNKINGKFFTKFSIGLIAVILVMGVILVNLFNLS</sequence>
<dbReference type="PATRIC" id="fig|1423766.4.peg.1857"/>
<dbReference type="EMBL" id="AZEB01000033">
    <property type="protein sequence ID" value="KRL20248.1"/>
    <property type="molecule type" value="Genomic_DNA"/>
</dbReference>
<name>A0A0R1NV49_9LACO</name>
<keyword evidence="1" id="KW-1133">Transmembrane helix</keyword>
<organism evidence="2 3">
    <name type="scientific">Lentilactobacillus kisonensis DSM 19906 = JCM 15041</name>
    <dbReference type="NCBI Taxonomy" id="1423766"/>
    <lineage>
        <taxon>Bacteria</taxon>
        <taxon>Bacillati</taxon>
        <taxon>Bacillota</taxon>
        <taxon>Bacilli</taxon>
        <taxon>Lactobacillales</taxon>
        <taxon>Lactobacillaceae</taxon>
        <taxon>Lentilactobacillus</taxon>
    </lineage>
</organism>
<reference evidence="2 3" key="1">
    <citation type="journal article" date="2015" name="Genome Announc.">
        <title>Expanding the biotechnology potential of lactobacilli through comparative genomics of 213 strains and associated genera.</title>
        <authorList>
            <person name="Sun Z."/>
            <person name="Harris H.M."/>
            <person name="McCann A."/>
            <person name="Guo C."/>
            <person name="Argimon S."/>
            <person name="Zhang W."/>
            <person name="Yang X."/>
            <person name="Jeffery I.B."/>
            <person name="Cooney J.C."/>
            <person name="Kagawa T.F."/>
            <person name="Liu W."/>
            <person name="Song Y."/>
            <person name="Salvetti E."/>
            <person name="Wrobel A."/>
            <person name="Rasinkangas P."/>
            <person name="Parkhill J."/>
            <person name="Rea M.C."/>
            <person name="O'Sullivan O."/>
            <person name="Ritari J."/>
            <person name="Douillard F.P."/>
            <person name="Paul Ross R."/>
            <person name="Yang R."/>
            <person name="Briner A.E."/>
            <person name="Felis G.E."/>
            <person name="de Vos W.M."/>
            <person name="Barrangou R."/>
            <person name="Klaenhammer T.R."/>
            <person name="Caufield P.W."/>
            <person name="Cui Y."/>
            <person name="Zhang H."/>
            <person name="O'Toole P.W."/>
        </authorList>
    </citation>
    <scope>NUCLEOTIDE SEQUENCE [LARGE SCALE GENOMIC DNA]</scope>
    <source>
        <strain evidence="2 3">DSM 19906</strain>
    </source>
</reference>
<evidence type="ECO:0000256" key="1">
    <source>
        <dbReference type="SAM" id="Phobius"/>
    </source>
</evidence>
<protein>
    <submittedName>
        <fullName evidence="2">Uncharacterized protein</fullName>
    </submittedName>
</protein>
<feature type="transmembrane region" description="Helical" evidence="1">
    <location>
        <begin position="20"/>
        <end position="41"/>
    </location>
</feature>
<evidence type="ECO:0000313" key="2">
    <source>
        <dbReference type="EMBL" id="KRL20248.1"/>
    </source>
</evidence>
<evidence type="ECO:0000313" key="3">
    <source>
        <dbReference type="Proteomes" id="UP000051439"/>
    </source>
</evidence>
<dbReference type="AlphaFoldDB" id="A0A0R1NV49"/>